<dbReference type="InterPro" id="IPR023393">
    <property type="entry name" value="START-like_dom_sf"/>
</dbReference>
<dbReference type="SUPFAM" id="SSF55961">
    <property type="entry name" value="Bet v1-like"/>
    <property type="match status" value="1"/>
</dbReference>
<dbReference type="AlphaFoldDB" id="A0A2K9EXT6"/>
<sequence length="156" mass="17568">MTKLTMTAQGERDVVVTRDFAAPREKVWRAVTDTQLMRQWMTSDYGALKSLEGEAVVGGQHRFVWAGEDEDLVMVATYDLLEPPELIRHRETCPQHDYMESLVETRLIDAGGMTKMQMTITFASAEAREQALSFGMAEGMEVMYANLDLIIKADTA</sequence>
<gene>
    <name evidence="3" type="ORF">CUV01_12605</name>
</gene>
<evidence type="ECO:0000313" key="4">
    <source>
        <dbReference type="Proteomes" id="UP000233742"/>
    </source>
</evidence>
<dbReference type="OrthoDB" id="9800600at2"/>
<comment type="similarity">
    <text evidence="1">Belongs to the AHA1 family.</text>
</comment>
<organism evidence="3 4">
    <name type="scientific">Paracoccus tegillarcae</name>
    <dbReference type="NCBI Taxonomy" id="1529068"/>
    <lineage>
        <taxon>Bacteria</taxon>
        <taxon>Pseudomonadati</taxon>
        <taxon>Pseudomonadota</taxon>
        <taxon>Alphaproteobacteria</taxon>
        <taxon>Rhodobacterales</taxon>
        <taxon>Paracoccaceae</taxon>
        <taxon>Paracoccus</taxon>
    </lineage>
</organism>
<evidence type="ECO:0000313" key="3">
    <source>
        <dbReference type="EMBL" id="AUH34124.1"/>
    </source>
</evidence>
<evidence type="ECO:0000259" key="2">
    <source>
        <dbReference type="Pfam" id="PF08327"/>
    </source>
</evidence>
<feature type="domain" description="Activator of Hsp90 ATPase homologue 1/2-like C-terminal" evidence="2">
    <location>
        <begin position="21"/>
        <end position="149"/>
    </location>
</feature>
<name>A0A2K9EXT6_9RHOB</name>
<dbReference type="Gene3D" id="3.30.530.20">
    <property type="match status" value="1"/>
</dbReference>
<dbReference type="EMBL" id="CP025408">
    <property type="protein sequence ID" value="AUH34124.1"/>
    <property type="molecule type" value="Genomic_DNA"/>
</dbReference>
<evidence type="ECO:0000256" key="1">
    <source>
        <dbReference type="ARBA" id="ARBA00006817"/>
    </source>
</evidence>
<proteinExistence type="inferred from homology"/>
<accession>A0A2K9EXT6</accession>
<dbReference type="Proteomes" id="UP000233742">
    <property type="component" value="Chromosome"/>
</dbReference>
<protein>
    <recommendedName>
        <fullName evidence="2">Activator of Hsp90 ATPase homologue 1/2-like C-terminal domain-containing protein</fullName>
    </recommendedName>
</protein>
<reference evidence="3 4" key="1">
    <citation type="submission" date="2017-12" db="EMBL/GenBank/DDBJ databases">
        <authorList>
            <person name="Hurst M.R.H."/>
        </authorList>
    </citation>
    <scope>NUCLEOTIDE SEQUENCE [LARGE SCALE GENOMIC DNA]</scope>
    <source>
        <strain evidence="3 4">BM15</strain>
    </source>
</reference>
<dbReference type="Pfam" id="PF08327">
    <property type="entry name" value="AHSA1"/>
    <property type="match status" value="1"/>
</dbReference>
<keyword evidence="4" id="KW-1185">Reference proteome</keyword>
<dbReference type="InterPro" id="IPR013538">
    <property type="entry name" value="ASHA1/2-like_C"/>
</dbReference>
<dbReference type="RefSeq" id="WP_101460788.1">
    <property type="nucleotide sequence ID" value="NZ_CP025408.1"/>
</dbReference>
<dbReference type="KEGG" id="paro:CUV01_12605"/>